<dbReference type="EMBL" id="NRJG01000028">
    <property type="protein sequence ID" value="RIY39684.1"/>
    <property type="molecule type" value="Genomic_DNA"/>
</dbReference>
<sequence length="220" mass="25018">MTSSIAQAAYNSRANVEYRLQHAYQAHKTLLTNTHNALTKFEQVLVYQTTLSMQHYFFSLSSMLNNELHPIIARNRYSNTAADAVYTFAQTCNSLPAGRSARNSRNFPQWDKFCAPFKTISASFTSLNQFKSLLVYTQFLSYSSLQKQNRLGNGELSTLRFYQSVMTRVHKNQSTVNDLGFTYSALPAANTTSGIRLIRQINRYLASRNLPTTVIKDPRT</sequence>
<gene>
    <name evidence="1" type="ORF">CKF58_01685</name>
</gene>
<proteinExistence type="predicted"/>
<accession>A0A3A1YTF6</accession>
<evidence type="ECO:0000313" key="1">
    <source>
        <dbReference type="EMBL" id="RIY39684.1"/>
    </source>
</evidence>
<name>A0A3A1YTF6_9GAMM</name>
<keyword evidence="2" id="KW-1185">Reference proteome</keyword>
<organism evidence="1 2">
    <name type="scientific">Psittacicella hinzii</name>
    <dbReference type="NCBI Taxonomy" id="2028575"/>
    <lineage>
        <taxon>Bacteria</taxon>
        <taxon>Pseudomonadati</taxon>
        <taxon>Pseudomonadota</taxon>
        <taxon>Gammaproteobacteria</taxon>
        <taxon>Pasteurellales</taxon>
        <taxon>Psittacicellaceae</taxon>
        <taxon>Psittacicella</taxon>
    </lineage>
</organism>
<comment type="caution">
    <text evidence="1">The sequence shown here is derived from an EMBL/GenBank/DDBJ whole genome shotgun (WGS) entry which is preliminary data.</text>
</comment>
<dbReference type="AlphaFoldDB" id="A0A3A1YTF6"/>
<evidence type="ECO:0000313" key="2">
    <source>
        <dbReference type="Proteomes" id="UP000265916"/>
    </source>
</evidence>
<reference evidence="1 2" key="1">
    <citation type="submission" date="2017-08" db="EMBL/GenBank/DDBJ databases">
        <title>Reclassification of Bisgaard taxon 37 and 44.</title>
        <authorList>
            <person name="Christensen H."/>
        </authorList>
    </citation>
    <scope>NUCLEOTIDE SEQUENCE [LARGE SCALE GENOMIC DNA]</scope>
    <source>
        <strain evidence="1 2">111</strain>
    </source>
</reference>
<dbReference type="Proteomes" id="UP000265916">
    <property type="component" value="Unassembled WGS sequence"/>
</dbReference>
<dbReference type="RefSeq" id="WP_119530258.1">
    <property type="nucleotide sequence ID" value="NZ_JBHSSP010000037.1"/>
</dbReference>
<protein>
    <submittedName>
        <fullName evidence="1">Uncharacterized protein</fullName>
    </submittedName>
</protein>